<proteinExistence type="predicted"/>
<accession>A0A3G2USH9</accession>
<dbReference type="RefSeq" id="WP_122129797.1">
    <property type="nucleotide sequence ID" value="NZ_CP033230.1"/>
</dbReference>
<evidence type="ECO:0000313" key="1">
    <source>
        <dbReference type="EMBL" id="AYO78210.1"/>
    </source>
</evidence>
<organism evidence="1 2">
    <name type="scientific">Sphingobium yanoikuyae</name>
    <name type="common">Sphingomonas yanoikuyae</name>
    <dbReference type="NCBI Taxonomy" id="13690"/>
    <lineage>
        <taxon>Bacteria</taxon>
        <taxon>Pseudomonadati</taxon>
        <taxon>Pseudomonadota</taxon>
        <taxon>Alphaproteobacteria</taxon>
        <taxon>Sphingomonadales</taxon>
        <taxon>Sphingomonadaceae</taxon>
        <taxon>Sphingobium</taxon>
    </lineage>
</organism>
<reference evidence="1 2" key="1">
    <citation type="submission" date="2018-10" db="EMBL/GenBank/DDBJ databases">
        <title>Characterization and genome analysis of a novel bacterium Sphingobium yanoikuyae SJTF8 capable of degrading PAHs.</title>
        <authorList>
            <person name="Yin C."/>
            <person name="Xiong W."/>
            <person name="Liang R."/>
        </authorList>
    </citation>
    <scope>NUCLEOTIDE SEQUENCE [LARGE SCALE GENOMIC DNA]</scope>
    <source>
        <strain evidence="1 2">SJTF8</strain>
    </source>
</reference>
<dbReference type="AlphaFoldDB" id="A0A3G2USH9"/>
<evidence type="ECO:0000313" key="2">
    <source>
        <dbReference type="Proteomes" id="UP000280708"/>
    </source>
</evidence>
<name>A0A3G2USH9_SPHYA</name>
<sequence>MSYYRAEDLCTLKQVAAKPGKPDFATLKALPLPQWRGQHAEFTGPGIYGVFLDDRLFYIGLYAGKKHQPFSGTVFERWLKHITCHIVRSPDIAFAANKMRVILDTLDGAASRGLAACLPGGRDSQALPTEHALLGGASCTPNKVRFADLNPELLTQDPETLIKRFSFVYVQWPREDIGRIDPAAPAPSIWVKAHWLASVERKLIQDFRPICNAQTEPGSERSDVDPATFEESLKMALEAKVAAAHVAPPPAVAPEDLSLIEEDEEDLAEPNAEIFVDHAPAANRTQVETLLEDLRQACPGAWEVNCTDTPDIRIHLKQPVAGTKVLLTLSPNFRGQTEASAAICEYLGFEAGTNTGARLRTTFRFDPARHGPADLFALAGVTLQRILERHGDA</sequence>
<gene>
    <name evidence="1" type="ORF">EBF16_15750</name>
</gene>
<protein>
    <submittedName>
        <fullName evidence="1">Uncharacterized protein</fullName>
    </submittedName>
</protein>
<dbReference type="EMBL" id="CP033230">
    <property type="protein sequence ID" value="AYO78210.1"/>
    <property type="molecule type" value="Genomic_DNA"/>
</dbReference>
<dbReference type="Proteomes" id="UP000280708">
    <property type="component" value="Chromosome"/>
</dbReference>